<dbReference type="SMART" id="SM00382">
    <property type="entry name" value="AAA"/>
    <property type="match status" value="1"/>
</dbReference>
<dbReference type="InterPro" id="IPR003959">
    <property type="entry name" value="ATPase_AAA_core"/>
</dbReference>
<dbReference type="InterPro" id="IPR050238">
    <property type="entry name" value="DNA_Rep/Repair_Clamp_Loader"/>
</dbReference>
<accession>A0A6B9JHM0</accession>
<dbReference type="PANTHER" id="PTHR11669:SF20">
    <property type="entry name" value="REPLICATION FACTOR C SUBUNIT 4"/>
    <property type="match status" value="1"/>
</dbReference>
<comment type="subunit">
    <text evidence="4">The sliding-clamp-loader consists of 4 large subunits and 1 small subunit. Interacts with the sliding clamp; this interaction allows the sliding-clamp-loader to open the sliding clamp. Part of the replicase complex that includes the DNA polymerase, the polymerase clamp, the clamp loader complex, the single-stranded DNA binding protein, the primase, the helicase and the helicase assembly factor.</text>
</comment>
<dbReference type="InterPro" id="IPR003593">
    <property type="entry name" value="AAA+_ATPase"/>
</dbReference>
<sequence>MSNLVEIKPFDEKEFVYEQKWRCNTIQEMALPQRIKDLIMGYLSKGRIPCMLFHSTSPGTGKTTTAFAVANAIGCTRPLYVNASLDTDVANIREKVFKYASSQGLGGGLKVVILDEAERLSVNAQESLKGLIERVSRNCVFVLTTNNKNKLVAPLRSRCRVIDYEFSDDEKLEMIKALTLRTMAIIKYEGFTCEPKVLLQLVKRCFPDNRRLLGTIQDYTNIYGKIDDGILVHNQSGDFTELLRIMEERSFMRLNQWVNDYSEMLGPTFCADLTRFLITPRELNGVKKTIVMPESIIAVIDFLGEEQKFHEVADKWLWTLRVLTQLMMTPAIKYDMEVVKHVR</sequence>
<evidence type="ECO:0000313" key="6">
    <source>
        <dbReference type="EMBL" id="QGZ15997.1"/>
    </source>
</evidence>
<protein>
    <recommendedName>
        <fullName evidence="4">Sliding-clamp-loader large subunit</fullName>
        <ecNumber evidence="4">3.6.4.-</ecNumber>
    </recommendedName>
    <alternativeName>
        <fullName evidence="4">Clamp loader gp44 subunit</fullName>
    </alternativeName>
</protein>
<dbReference type="InterPro" id="IPR046388">
    <property type="entry name" value="T4_Clamp_Loader_L"/>
</dbReference>
<dbReference type="GO" id="GO:0005524">
    <property type="term" value="F:ATP binding"/>
    <property type="evidence" value="ECO:0007669"/>
    <property type="project" value="UniProtKB-UniRule"/>
</dbReference>
<dbReference type="HAMAP" id="MF_04162">
    <property type="entry name" value="T4_Clamp_Loader_L"/>
    <property type="match status" value="1"/>
</dbReference>
<comment type="function">
    <text evidence="4">Forms the sliding-clamp-loader together with the small subunit. Functions as an ATPase enzyme. The clamp loader holds the clamp in an open conformation and places it onto the DNA. 4 ATP molecules must bind to the sliding-clamp-loader before the latter can open the sliding clamp. ATP hydrolysis triggers the detachment of the sliding clamp from the sliding-clamp-loader, freeing the sliding clamp to track along DNA.</text>
</comment>
<dbReference type="EMBL" id="MN718199">
    <property type="protein sequence ID" value="QGZ15997.1"/>
    <property type="molecule type" value="Genomic_DNA"/>
</dbReference>
<evidence type="ECO:0000256" key="3">
    <source>
        <dbReference type="ARBA" id="ARBA00022840"/>
    </source>
</evidence>
<dbReference type="InterPro" id="IPR027417">
    <property type="entry name" value="P-loop_NTPase"/>
</dbReference>
<keyword evidence="2 4" id="KW-0547">Nucleotide-binding</keyword>
<dbReference type="GO" id="GO:0006261">
    <property type="term" value="P:DNA-templated DNA replication"/>
    <property type="evidence" value="ECO:0007669"/>
    <property type="project" value="TreeGrafter"/>
</dbReference>
<evidence type="ECO:0000256" key="2">
    <source>
        <dbReference type="ARBA" id="ARBA00022741"/>
    </source>
</evidence>
<dbReference type="CDD" id="cd00009">
    <property type="entry name" value="AAA"/>
    <property type="match status" value="1"/>
</dbReference>
<keyword evidence="4" id="KW-1194">Viral DNA replication</keyword>
<dbReference type="Pfam" id="PF21328">
    <property type="entry name" value="Gp44_lid"/>
    <property type="match status" value="1"/>
</dbReference>
<feature type="binding site" evidence="4">
    <location>
        <begin position="59"/>
        <end position="64"/>
    </location>
    <ligand>
        <name>ATP</name>
        <dbReference type="ChEBI" id="CHEBI:30616"/>
    </ligand>
</feature>
<proteinExistence type="inferred from homology"/>
<dbReference type="GO" id="GO:0006281">
    <property type="term" value="P:DNA repair"/>
    <property type="evidence" value="ECO:0007669"/>
    <property type="project" value="TreeGrafter"/>
</dbReference>
<reference evidence="6 7" key="1">
    <citation type="submission" date="2019-11" db="EMBL/GenBank/DDBJ databases">
        <title>Characterization of a novel member of the family Ackermannviridae.</title>
        <authorList>
            <person name="Maina A.N."/>
            <person name="Mwaura F.B."/>
            <person name="Jumba M."/>
        </authorList>
    </citation>
    <scope>NUCLEOTIDE SEQUENCE [LARGE SCALE GENOMIC DNA]</scope>
</reference>
<gene>
    <name evidence="6" type="ORF">Kuja_0060</name>
</gene>
<evidence type="ECO:0000313" key="7">
    <source>
        <dbReference type="Proteomes" id="UP000433471"/>
    </source>
</evidence>
<keyword evidence="7" id="KW-1185">Reference proteome</keyword>
<keyword evidence="4" id="KW-0238">DNA-binding</keyword>
<dbReference type="Gene3D" id="1.10.8.60">
    <property type="match status" value="1"/>
</dbReference>
<dbReference type="EC" id="3.6.4.-" evidence="4"/>
<evidence type="ECO:0000256" key="1">
    <source>
        <dbReference type="ARBA" id="ARBA00022705"/>
    </source>
</evidence>
<organism evidence="6 7">
    <name type="scientific">Vibrio phage vB_VchM_Kuja</name>
    <dbReference type="NCBI Taxonomy" id="2686437"/>
    <lineage>
        <taxon>Viruses</taxon>
        <taxon>Duplodnaviria</taxon>
        <taxon>Heunggongvirae</taxon>
        <taxon>Uroviricota</taxon>
        <taxon>Caudoviricetes</taxon>
        <taxon>Pantevenvirales</taxon>
        <taxon>Ackermannviridae</taxon>
        <taxon>Kujavirus</taxon>
        <taxon>Kujavirus kuja</taxon>
    </lineage>
</organism>
<evidence type="ECO:0000259" key="5">
    <source>
        <dbReference type="SMART" id="SM00382"/>
    </source>
</evidence>
<feature type="binding site" evidence="4">
    <location>
        <position position="210"/>
    </location>
    <ligand>
        <name>ATP</name>
        <dbReference type="ChEBI" id="CHEBI:30616"/>
    </ligand>
</feature>
<name>A0A6B9JHM0_9CAUD</name>
<dbReference type="PANTHER" id="PTHR11669">
    <property type="entry name" value="REPLICATION FACTOR C / DNA POLYMERASE III GAMMA-TAU SUBUNIT"/>
    <property type="match status" value="1"/>
</dbReference>
<dbReference type="GO" id="GO:0016887">
    <property type="term" value="F:ATP hydrolysis activity"/>
    <property type="evidence" value="ECO:0007669"/>
    <property type="project" value="UniProtKB-UniRule"/>
</dbReference>
<dbReference type="GO" id="GO:0003677">
    <property type="term" value="F:DNA binding"/>
    <property type="evidence" value="ECO:0007669"/>
    <property type="project" value="UniProtKB-UniRule"/>
</dbReference>
<comment type="caution">
    <text evidence="4">Lacks conserved residue(s) required for the propagation of feature annotation.</text>
</comment>
<dbReference type="SUPFAM" id="SSF52540">
    <property type="entry name" value="P-loop containing nucleoside triphosphate hydrolases"/>
    <property type="match status" value="1"/>
</dbReference>
<keyword evidence="1" id="KW-0235">DNA replication</keyword>
<dbReference type="Pfam" id="PF00004">
    <property type="entry name" value="AAA"/>
    <property type="match status" value="1"/>
</dbReference>
<dbReference type="Gene3D" id="3.40.50.300">
    <property type="entry name" value="P-loop containing nucleotide triphosphate hydrolases"/>
    <property type="match status" value="1"/>
</dbReference>
<keyword evidence="4" id="KW-0378">Hydrolase</keyword>
<evidence type="ECO:0000256" key="4">
    <source>
        <dbReference type="HAMAP-Rule" id="MF_04162"/>
    </source>
</evidence>
<comment type="similarity">
    <text evidence="4">Belongs to the Tevenvirinae sliding-clamp-loader large subunit family.</text>
</comment>
<dbReference type="Gene3D" id="1.20.272.10">
    <property type="match status" value="1"/>
</dbReference>
<feature type="domain" description="AAA+ ATPase" evidence="5">
    <location>
        <begin position="47"/>
        <end position="168"/>
    </location>
</feature>
<dbReference type="InterPro" id="IPR048815">
    <property type="entry name" value="Gp44_lid"/>
</dbReference>
<dbReference type="GO" id="GO:0003689">
    <property type="term" value="F:DNA clamp loader activity"/>
    <property type="evidence" value="ECO:0007669"/>
    <property type="project" value="UniProtKB-UniRule"/>
</dbReference>
<keyword evidence="3 4" id="KW-0067">ATP-binding</keyword>
<dbReference type="Proteomes" id="UP000433471">
    <property type="component" value="Segment"/>
</dbReference>
<dbReference type="GO" id="GO:0039693">
    <property type="term" value="P:viral DNA genome replication"/>
    <property type="evidence" value="ECO:0007669"/>
    <property type="project" value="UniProtKB-UniRule"/>
</dbReference>